<evidence type="ECO:0000313" key="5">
    <source>
        <dbReference type="Proteomes" id="UP000183200"/>
    </source>
</evidence>
<keyword evidence="4" id="KW-0689">Ribosomal protein</keyword>
<dbReference type="Gene3D" id="3.40.630.30">
    <property type="match status" value="1"/>
</dbReference>
<dbReference type="RefSeq" id="WP_074607045.1">
    <property type="nucleotide sequence ID" value="NZ_FNGY01000004.1"/>
</dbReference>
<evidence type="ECO:0000256" key="1">
    <source>
        <dbReference type="ARBA" id="ARBA00022679"/>
    </source>
</evidence>
<protein>
    <submittedName>
        <fullName evidence="4">Ribosomal protein S18 acetylase RimI</fullName>
    </submittedName>
</protein>
<dbReference type="CDD" id="cd04301">
    <property type="entry name" value="NAT_SF"/>
    <property type="match status" value="1"/>
</dbReference>
<dbReference type="Proteomes" id="UP000183200">
    <property type="component" value="Unassembled WGS sequence"/>
</dbReference>
<dbReference type="InterPro" id="IPR016181">
    <property type="entry name" value="Acyl_CoA_acyltransferase"/>
</dbReference>
<reference evidence="5" key="1">
    <citation type="submission" date="2016-10" db="EMBL/GenBank/DDBJ databases">
        <authorList>
            <person name="Varghese N."/>
            <person name="Submissions S."/>
        </authorList>
    </citation>
    <scope>NUCLEOTIDE SEQUENCE [LARGE SCALE GENOMIC DNA]</scope>
    <source>
        <strain evidence="5">DSM 19110</strain>
    </source>
</reference>
<dbReference type="SUPFAM" id="SSF55729">
    <property type="entry name" value="Acyl-CoA N-acyltransferases (Nat)"/>
    <property type="match status" value="1"/>
</dbReference>
<accession>A0A1G9TZX2</accession>
<dbReference type="EMBL" id="FNGY01000004">
    <property type="protein sequence ID" value="SDM53350.1"/>
    <property type="molecule type" value="Genomic_DNA"/>
</dbReference>
<evidence type="ECO:0000256" key="2">
    <source>
        <dbReference type="ARBA" id="ARBA00023315"/>
    </source>
</evidence>
<evidence type="ECO:0000259" key="3">
    <source>
        <dbReference type="PROSITE" id="PS51186"/>
    </source>
</evidence>
<dbReference type="GO" id="GO:0016747">
    <property type="term" value="F:acyltransferase activity, transferring groups other than amino-acyl groups"/>
    <property type="evidence" value="ECO:0007669"/>
    <property type="project" value="InterPro"/>
</dbReference>
<organism evidence="4 5">
    <name type="scientific">Pedobacter steynii</name>
    <dbReference type="NCBI Taxonomy" id="430522"/>
    <lineage>
        <taxon>Bacteria</taxon>
        <taxon>Pseudomonadati</taxon>
        <taxon>Bacteroidota</taxon>
        <taxon>Sphingobacteriia</taxon>
        <taxon>Sphingobacteriales</taxon>
        <taxon>Sphingobacteriaceae</taxon>
        <taxon>Pedobacter</taxon>
    </lineage>
</organism>
<dbReference type="InterPro" id="IPR050832">
    <property type="entry name" value="Bact_Acetyltransf"/>
</dbReference>
<proteinExistence type="predicted"/>
<dbReference type="Pfam" id="PF00583">
    <property type="entry name" value="Acetyltransf_1"/>
    <property type="match status" value="1"/>
</dbReference>
<feature type="domain" description="N-acetyltransferase" evidence="3">
    <location>
        <begin position="1"/>
        <end position="146"/>
    </location>
</feature>
<name>A0A1G9TZX2_9SPHI</name>
<dbReference type="PANTHER" id="PTHR43877">
    <property type="entry name" value="AMINOALKYLPHOSPHONATE N-ACETYLTRANSFERASE-RELATED-RELATED"/>
    <property type="match status" value="1"/>
</dbReference>
<dbReference type="AlphaFoldDB" id="A0A1G9TZX2"/>
<gene>
    <name evidence="4" type="ORF">SAMN05421820_10419</name>
</gene>
<dbReference type="OrthoDB" id="9792929at2"/>
<dbReference type="PANTHER" id="PTHR43877:SF2">
    <property type="entry name" value="AMINOALKYLPHOSPHONATE N-ACETYLTRANSFERASE-RELATED"/>
    <property type="match status" value="1"/>
</dbReference>
<keyword evidence="1" id="KW-0808">Transferase</keyword>
<keyword evidence="5" id="KW-1185">Reference proteome</keyword>
<dbReference type="InterPro" id="IPR000182">
    <property type="entry name" value="GNAT_dom"/>
</dbReference>
<sequence length="150" mass="17608">MTIKPITTTDLEICATAYLQTYNQAPWNYQWKYEDALKYLEEYFSSPQFKGFVLFDNDTFAGAIFTHTKTWWTGSQLYIDELFIAPQLQKKGYGKMLMNHAEEYALEQGLSTVTLMTHQFMPAMKFYQDIDFMHAPPFVILFKLVDGHKK</sequence>
<dbReference type="PROSITE" id="PS51186">
    <property type="entry name" value="GNAT"/>
    <property type="match status" value="1"/>
</dbReference>
<evidence type="ECO:0000313" key="4">
    <source>
        <dbReference type="EMBL" id="SDM53350.1"/>
    </source>
</evidence>
<keyword evidence="2" id="KW-0012">Acyltransferase</keyword>
<keyword evidence="4" id="KW-0687">Ribonucleoprotein</keyword>
<dbReference type="GO" id="GO:0005840">
    <property type="term" value="C:ribosome"/>
    <property type="evidence" value="ECO:0007669"/>
    <property type="project" value="UniProtKB-KW"/>
</dbReference>